<protein>
    <submittedName>
        <fullName evidence="2">Uncharacterized protein</fullName>
    </submittedName>
</protein>
<feature type="compositionally biased region" description="Basic and acidic residues" evidence="1">
    <location>
        <begin position="621"/>
        <end position="630"/>
    </location>
</feature>
<sequence>MPPVRPHLSVTLPKSFHFHYTEGQAPRTPEPEPREELTEPPAIPRATYRVRRRRQALPAYASSNPFEASQDQPIPTIETPTASEPSECLKDPPADPSGDHLLPDSAFKRLISPPRTPLAQISMDPMKHLRNSWSEASVQHRTESTSRPTSSCSGISDSSLSSRDSFNSYHSYGGSCTSPESEFADPFMFPTSKPGQSKVQSSPLQDYNQRPSKRLRTTQETVWTKHMDSHLWLTYMACLQDPTVTPFKMLPGTVPPLGICTRVARQAKKTWRGPSSLPGSKDPDRNDSPDTIKARSGSCTPTTRGVHRPYPKWPKSEATARGRLRKLCKREPMLAAHYQRLLHCRTPSPFPSSPRSSSRSGSSRIISPFRAPNHQSKFSTRDLNISLTTSTSSTMQHGNPLSQLANDQTPQPMNGDIFGQPTARVHQKSQSLQSGLGIGGISPRPVSHGSLGSPFVSSIQHGLTPAHTSEQEAATAFAPILDPPVELRAPKPITRSFKRRAHELLSAERFDTETNFIQELFGPAAEFSHRRVRSRGFSLGDMGAGARMSAIFTPPSSFDQSPSMPQLAPAPENHTHLAPAATADPTIRLGSPFGGHSSNLRFNHTFPRNFSPRTFQPSSSFEERFGSSGE</sequence>
<feature type="compositionally biased region" description="Basic and acidic residues" evidence="1">
    <location>
        <begin position="87"/>
        <end position="102"/>
    </location>
</feature>
<feature type="compositionally biased region" description="Polar residues" evidence="1">
    <location>
        <begin position="193"/>
        <end position="210"/>
    </location>
</feature>
<feature type="region of interest" description="Disordered" evidence="1">
    <location>
        <begin position="268"/>
        <end position="318"/>
    </location>
</feature>
<feature type="compositionally biased region" description="Polar residues" evidence="1">
    <location>
        <begin position="608"/>
        <end position="617"/>
    </location>
</feature>
<feature type="compositionally biased region" description="Polar residues" evidence="1">
    <location>
        <begin position="61"/>
        <end position="84"/>
    </location>
</feature>
<accession>A0A9P4HXV5</accession>
<name>A0A9P4HXV5_9PEZI</name>
<feature type="region of interest" description="Disordered" evidence="1">
    <location>
        <begin position="132"/>
        <end position="162"/>
    </location>
</feature>
<proteinExistence type="predicted"/>
<feature type="region of interest" description="Disordered" evidence="1">
    <location>
        <begin position="344"/>
        <end position="377"/>
    </location>
</feature>
<comment type="caution">
    <text evidence="2">The sequence shown here is derived from an EMBL/GenBank/DDBJ whole genome shotgun (WGS) entry which is preliminary data.</text>
</comment>
<feature type="region of interest" description="Disordered" evidence="1">
    <location>
        <begin position="1"/>
        <end position="119"/>
    </location>
</feature>
<dbReference type="Proteomes" id="UP000799776">
    <property type="component" value="Unassembled WGS sequence"/>
</dbReference>
<feature type="region of interest" description="Disordered" evidence="1">
    <location>
        <begin position="608"/>
        <end position="630"/>
    </location>
</feature>
<feature type="compositionally biased region" description="Basic and acidic residues" evidence="1">
    <location>
        <begin position="281"/>
        <end position="293"/>
    </location>
</feature>
<feature type="compositionally biased region" description="Low complexity" evidence="1">
    <location>
        <begin position="353"/>
        <end position="370"/>
    </location>
</feature>
<dbReference type="OrthoDB" id="419770at2759"/>
<reference evidence="2" key="1">
    <citation type="journal article" date="2020" name="Stud. Mycol.">
        <title>101 Dothideomycetes genomes: a test case for predicting lifestyles and emergence of pathogens.</title>
        <authorList>
            <person name="Haridas S."/>
            <person name="Albert R."/>
            <person name="Binder M."/>
            <person name="Bloem J."/>
            <person name="Labutti K."/>
            <person name="Salamov A."/>
            <person name="Andreopoulos B."/>
            <person name="Baker S."/>
            <person name="Barry K."/>
            <person name="Bills G."/>
            <person name="Bluhm B."/>
            <person name="Cannon C."/>
            <person name="Castanera R."/>
            <person name="Culley D."/>
            <person name="Daum C."/>
            <person name="Ezra D."/>
            <person name="Gonzalez J."/>
            <person name="Henrissat B."/>
            <person name="Kuo A."/>
            <person name="Liang C."/>
            <person name="Lipzen A."/>
            <person name="Lutzoni F."/>
            <person name="Magnuson J."/>
            <person name="Mondo S."/>
            <person name="Nolan M."/>
            <person name="Ohm R."/>
            <person name="Pangilinan J."/>
            <person name="Park H.-J."/>
            <person name="Ramirez L."/>
            <person name="Alfaro M."/>
            <person name="Sun H."/>
            <person name="Tritt A."/>
            <person name="Yoshinaga Y."/>
            <person name="Zwiers L.-H."/>
            <person name="Turgeon B."/>
            <person name="Goodwin S."/>
            <person name="Spatafora J."/>
            <person name="Crous P."/>
            <person name="Grigoriev I."/>
        </authorList>
    </citation>
    <scope>NUCLEOTIDE SEQUENCE</scope>
    <source>
        <strain evidence="2">CBS 121410</strain>
    </source>
</reference>
<evidence type="ECO:0000313" key="3">
    <source>
        <dbReference type="Proteomes" id="UP000799776"/>
    </source>
</evidence>
<dbReference type="AlphaFoldDB" id="A0A9P4HXV5"/>
<evidence type="ECO:0000256" key="1">
    <source>
        <dbReference type="SAM" id="MobiDB-lite"/>
    </source>
</evidence>
<feature type="compositionally biased region" description="Low complexity" evidence="1">
    <location>
        <begin position="150"/>
        <end position="162"/>
    </location>
</feature>
<feature type="region of interest" description="Disordered" evidence="1">
    <location>
        <begin position="185"/>
        <end position="216"/>
    </location>
</feature>
<evidence type="ECO:0000313" key="2">
    <source>
        <dbReference type="EMBL" id="KAF2088407.1"/>
    </source>
</evidence>
<organism evidence="2 3">
    <name type="scientific">Saccharata proteae CBS 121410</name>
    <dbReference type="NCBI Taxonomy" id="1314787"/>
    <lineage>
        <taxon>Eukaryota</taxon>
        <taxon>Fungi</taxon>
        <taxon>Dikarya</taxon>
        <taxon>Ascomycota</taxon>
        <taxon>Pezizomycotina</taxon>
        <taxon>Dothideomycetes</taxon>
        <taxon>Dothideomycetes incertae sedis</taxon>
        <taxon>Botryosphaeriales</taxon>
        <taxon>Saccharataceae</taxon>
        <taxon>Saccharata</taxon>
    </lineage>
</organism>
<dbReference type="EMBL" id="ML978716">
    <property type="protein sequence ID" value="KAF2088407.1"/>
    <property type="molecule type" value="Genomic_DNA"/>
</dbReference>
<keyword evidence="3" id="KW-1185">Reference proteome</keyword>
<gene>
    <name evidence="2" type="ORF">K490DRAFT_64458</name>
</gene>